<gene>
    <name evidence="1" type="ORF">MLD38_023174</name>
</gene>
<dbReference type="Proteomes" id="UP001057402">
    <property type="component" value="Chromosome 6"/>
</dbReference>
<organism evidence="1 2">
    <name type="scientific">Melastoma candidum</name>
    <dbReference type="NCBI Taxonomy" id="119954"/>
    <lineage>
        <taxon>Eukaryota</taxon>
        <taxon>Viridiplantae</taxon>
        <taxon>Streptophyta</taxon>
        <taxon>Embryophyta</taxon>
        <taxon>Tracheophyta</taxon>
        <taxon>Spermatophyta</taxon>
        <taxon>Magnoliopsida</taxon>
        <taxon>eudicotyledons</taxon>
        <taxon>Gunneridae</taxon>
        <taxon>Pentapetalae</taxon>
        <taxon>rosids</taxon>
        <taxon>malvids</taxon>
        <taxon>Myrtales</taxon>
        <taxon>Melastomataceae</taxon>
        <taxon>Melastomatoideae</taxon>
        <taxon>Melastomateae</taxon>
        <taxon>Melastoma</taxon>
    </lineage>
</organism>
<dbReference type="EMBL" id="CM042885">
    <property type="protein sequence ID" value="KAI4367436.1"/>
    <property type="molecule type" value="Genomic_DNA"/>
</dbReference>
<accession>A0ACB9QLM3</accession>
<keyword evidence="2" id="KW-1185">Reference proteome</keyword>
<evidence type="ECO:0000313" key="1">
    <source>
        <dbReference type="EMBL" id="KAI4367436.1"/>
    </source>
</evidence>
<protein>
    <submittedName>
        <fullName evidence="1">Uncharacterized protein</fullName>
    </submittedName>
</protein>
<comment type="caution">
    <text evidence="1">The sequence shown here is derived from an EMBL/GenBank/DDBJ whole genome shotgun (WGS) entry which is preliminary data.</text>
</comment>
<reference evidence="2" key="1">
    <citation type="journal article" date="2023" name="Front. Plant Sci.">
        <title>Chromosomal-level genome assembly of Melastoma candidum provides insights into trichome evolution.</title>
        <authorList>
            <person name="Zhong Y."/>
            <person name="Wu W."/>
            <person name="Sun C."/>
            <person name="Zou P."/>
            <person name="Liu Y."/>
            <person name="Dai S."/>
            <person name="Zhou R."/>
        </authorList>
    </citation>
    <scope>NUCLEOTIDE SEQUENCE [LARGE SCALE GENOMIC DNA]</scope>
</reference>
<evidence type="ECO:0000313" key="2">
    <source>
        <dbReference type="Proteomes" id="UP001057402"/>
    </source>
</evidence>
<name>A0ACB9QLM3_9MYRT</name>
<proteinExistence type="predicted"/>
<sequence>MSLPKQVFLPVLEFASDQQPKCQFKVSRSFSHSFRVVSEGCSNHMKENLQSIYSPRLCLTMELCSPGILNALEDASDDVKEKSYYALRLFAKIWGKISFLSRSSDEQTFGSPSNWLSQFAGTSMSAIGSVAGLLQNKPFCHMLRSTSLMSYLWPSSSCNLDDGSAIDIEESDDETTGGLGGVSSDDEVHDEPRVRNISVTDSICSISRRNSENFDKTLVYFHEDVRLQAVISMKHALTAAEAIFHGDNEGPTKIRGILDTVMEKYYLP</sequence>